<dbReference type="Proteomes" id="UP000789375">
    <property type="component" value="Unassembled WGS sequence"/>
</dbReference>
<evidence type="ECO:0000313" key="1">
    <source>
        <dbReference type="EMBL" id="CAG8678694.1"/>
    </source>
</evidence>
<reference evidence="1" key="1">
    <citation type="submission" date="2021-06" db="EMBL/GenBank/DDBJ databases">
        <authorList>
            <person name="Kallberg Y."/>
            <person name="Tangrot J."/>
            <person name="Rosling A."/>
        </authorList>
    </citation>
    <scope>NUCLEOTIDE SEQUENCE</scope>
    <source>
        <strain evidence="1">87-6 pot B 2015</strain>
    </source>
</reference>
<organism evidence="1 2">
    <name type="scientific">Funneliformis mosseae</name>
    <name type="common">Endomycorrhizal fungus</name>
    <name type="synonym">Glomus mosseae</name>
    <dbReference type="NCBI Taxonomy" id="27381"/>
    <lineage>
        <taxon>Eukaryota</taxon>
        <taxon>Fungi</taxon>
        <taxon>Fungi incertae sedis</taxon>
        <taxon>Mucoromycota</taxon>
        <taxon>Glomeromycotina</taxon>
        <taxon>Glomeromycetes</taxon>
        <taxon>Glomerales</taxon>
        <taxon>Glomeraceae</taxon>
        <taxon>Funneliformis</taxon>
    </lineage>
</organism>
<comment type="caution">
    <text evidence="1">The sequence shown here is derived from an EMBL/GenBank/DDBJ whole genome shotgun (WGS) entry which is preliminary data.</text>
</comment>
<keyword evidence="2" id="KW-1185">Reference proteome</keyword>
<evidence type="ECO:0000313" key="2">
    <source>
        <dbReference type="Proteomes" id="UP000789375"/>
    </source>
</evidence>
<dbReference type="EMBL" id="CAJVPP010006482">
    <property type="protein sequence ID" value="CAG8678694.1"/>
    <property type="molecule type" value="Genomic_DNA"/>
</dbReference>
<accession>A0A9N9EKM5</accession>
<protein>
    <submittedName>
        <fullName evidence="1">6524_t:CDS:1</fullName>
    </submittedName>
</protein>
<feature type="non-terminal residue" evidence="1">
    <location>
        <position position="1"/>
    </location>
</feature>
<sequence>SGIGKSREMKSNSLFTHAEESLLANLTVEIESSKAALNDLIYIFIDLIDGHHAKERIGVHVAIAAGLIENTPNFIELYCFDNVIQAAVSKQ</sequence>
<dbReference type="AlphaFoldDB" id="A0A9N9EKM5"/>
<proteinExistence type="predicted"/>
<name>A0A9N9EKM5_FUNMO</name>
<gene>
    <name evidence="1" type="ORF">FMOSSE_LOCUS12770</name>
</gene>